<evidence type="ECO:0000256" key="3">
    <source>
        <dbReference type="ARBA" id="ARBA00007630"/>
    </source>
</evidence>
<feature type="binding site" evidence="15">
    <location>
        <position position="126"/>
    </location>
    <ligand>
        <name>S-adenosyl-L-methionine</name>
        <dbReference type="ChEBI" id="CHEBI:59789"/>
    </ligand>
</feature>
<comment type="function">
    <text evidence="1">Specifically methylates guanosine-37 in various tRNAs.</text>
</comment>
<dbReference type="GO" id="GO:0002939">
    <property type="term" value="P:tRNA N1-guanine methylation"/>
    <property type="evidence" value="ECO:0007669"/>
    <property type="project" value="TreeGrafter"/>
</dbReference>
<evidence type="ECO:0000313" key="17">
    <source>
        <dbReference type="EMBL" id="OGG64344.1"/>
    </source>
</evidence>
<evidence type="ECO:0000256" key="6">
    <source>
        <dbReference type="ARBA" id="ARBA00014679"/>
    </source>
</evidence>
<dbReference type="InterPro" id="IPR023148">
    <property type="entry name" value="tRNA_m1G_MeTrfase_C_sf"/>
</dbReference>
<organism evidence="17 18">
    <name type="scientific">Candidatus Kaiserbacteria bacterium RIFCSPHIGHO2_02_FULL_55_17</name>
    <dbReference type="NCBI Taxonomy" id="1798496"/>
    <lineage>
        <taxon>Bacteria</taxon>
        <taxon>Candidatus Kaiseribacteriota</taxon>
    </lineage>
</organism>
<evidence type="ECO:0000256" key="5">
    <source>
        <dbReference type="ARBA" id="ARBA00012807"/>
    </source>
</evidence>
<dbReference type="InterPro" id="IPR016009">
    <property type="entry name" value="tRNA_MeTrfase_TRMD/TRM10"/>
</dbReference>
<evidence type="ECO:0000256" key="10">
    <source>
        <dbReference type="ARBA" id="ARBA00022691"/>
    </source>
</evidence>
<evidence type="ECO:0000259" key="16">
    <source>
        <dbReference type="Pfam" id="PF01746"/>
    </source>
</evidence>
<gene>
    <name evidence="17" type="ORF">A3C94_01920</name>
</gene>
<keyword evidence="8" id="KW-0489">Methyltransferase</keyword>
<evidence type="ECO:0000256" key="9">
    <source>
        <dbReference type="ARBA" id="ARBA00022679"/>
    </source>
</evidence>
<dbReference type="PANTHER" id="PTHR46417">
    <property type="entry name" value="TRNA (GUANINE-N(1)-)-METHYLTRANSFERASE"/>
    <property type="match status" value="1"/>
</dbReference>
<evidence type="ECO:0000256" key="4">
    <source>
        <dbReference type="ARBA" id="ARBA00011738"/>
    </source>
</evidence>
<dbReference type="InterPro" id="IPR029026">
    <property type="entry name" value="tRNA_m1G_MTases_N"/>
</dbReference>
<keyword evidence="9" id="KW-0808">Transferase</keyword>
<comment type="caution">
    <text evidence="17">The sequence shown here is derived from an EMBL/GenBank/DDBJ whole genome shotgun (WGS) entry which is preliminary data.</text>
</comment>
<dbReference type="Pfam" id="PF01746">
    <property type="entry name" value="tRNA_m1G_MT"/>
    <property type="match status" value="1"/>
</dbReference>
<comment type="catalytic activity">
    <reaction evidence="14">
        <text>guanosine(37) in tRNA + S-adenosyl-L-methionine = N(1)-methylguanosine(37) in tRNA + S-adenosyl-L-homocysteine + H(+)</text>
        <dbReference type="Rhea" id="RHEA:36899"/>
        <dbReference type="Rhea" id="RHEA-COMP:10145"/>
        <dbReference type="Rhea" id="RHEA-COMP:10147"/>
        <dbReference type="ChEBI" id="CHEBI:15378"/>
        <dbReference type="ChEBI" id="CHEBI:57856"/>
        <dbReference type="ChEBI" id="CHEBI:59789"/>
        <dbReference type="ChEBI" id="CHEBI:73542"/>
        <dbReference type="ChEBI" id="CHEBI:74269"/>
        <dbReference type="EC" id="2.1.1.228"/>
    </reaction>
</comment>
<keyword evidence="11" id="KW-0819">tRNA processing</keyword>
<dbReference type="EMBL" id="MFLJ01000027">
    <property type="protein sequence ID" value="OGG64344.1"/>
    <property type="molecule type" value="Genomic_DNA"/>
</dbReference>
<dbReference type="PANTHER" id="PTHR46417:SF1">
    <property type="entry name" value="TRNA (GUANINE-N(1)-)-METHYLTRANSFERASE"/>
    <property type="match status" value="1"/>
</dbReference>
<evidence type="ECO:0000313" key="18">
    <source>
        <dbReference type="Proteomes" id="UP000177232"/>
    </source>
</evidence>
<evidence type="ECO:0000256" key="11">
    <source>
        <dbReference type="ARBA" id="ARBA00022694"/>
    </source>
</evidence>
<reference evidence="17 18" key="1">
    <citation type="journal article" date="2016" name="Nat. Commun.">
        <title>Thousands of microbial genomes shed light on interconnected biogeochemical processes in an aquifer system.</title>
        <authorList>
            <person name="Anantharaman K."/>
            <person name="Brown C.T."/>
            <person name="Hug L.A."/>
            <person name="Sharon I."/>
            <person name="Castelle C.J."/>
            <person name="Probst A.J."/>
            <person name="Thomas B.C."/>
            <person name="Singh A."/>
            <person name="Wilkins M.J."/>
            <person name="Karaoz U."/>
            <person name="Brodie E.L."/>
            <person name="Williams K.H."/>
            <person name="Hubbard S.S."/>
            <person name="Banfield J.F."/>
        </authorList>
    </citation>
    <scope>NUCLEOTIDE SEQUENCE [LARGE SCALE GENOMIC DNA]</scope>
</reference>
<protein>
    <recommendedName>
        <fullName evidence="6">tRNA (guanine-N(1)-)-methyltransferase</fullName>
        <ecNumber evidence="5">2.1.1.228</ecNumber>
    </recommendedName>
    <alternativeName>
        <fullName evidence="12">M1G-methyltransferase</fullName>
    </alternativeName>
    <alternativeName>
        <fullName evidence="13">tRNA [GM37] methyltransferase</fullName>
    </alternativeName>
</protein>
<evidence type="ECO:0000256" key="8">
    <source>
        <dbReference type="ARBA" id="ARBA00022603"/>
    </source>
</evidence>
<dbReference type="Gene3D" id="3.40.1280.10">
    <property type="match status" value="1"/>
</dbReference>
<evidence type="ECO:0000256" key="1">
    <source>
        <dbReference type="ARBA" id="ARBA00002634"/>
    </source>
</evidence>
<feature type="domain" description="tRNA methyltransferase TRMD/TRM10-type" evidence="16">
    <location>
        <begin position="1"/>
        <end position="235"/>
    </location>
</feature>
<sequence length="236" mass="26545">MFEDACNAYLSASIIGRARREKKISVQYQNPRDFVDNKWGKAKSLRDRPATKWRRVDERPYGGGPGMVIAAMPIVRAVEKSLKNVGRRTSYMKKLVIIWFSPSGKQFTNKDADKLTKYSDVVLVCGRYEGIDERAKKILKTLATGSPARRVRVKEFAVGEAVYTGGEVPALAVVDAVTRRLPGVLGKDASVEERRIASSAVYTRPETILYKSKKYKVPKVLQTGHHAKIDKWRNKS</sequence>
<comment type="subunit">
    <text evidence="4">Homodimer.</text>
</comment>
<name>A0A1F6DSC6_9BACT</name>
<evidence type="ECO:0000256" key="13">
    <source>
        <dbReference type="ARBA" id="ARBA00033392"/>
    </source>
</evidence>
<proteinExistence type="inferred from homology"/>
<dbReference type="AlphaFoldDB" id="A0A1F6DSC6"/>
<dbReference type="InterPro" id="IPR029028">
    <property type="entry name" value="Alpha/beta_knot_MTases"/>
</dbReference>
<comment type="similarity">
    <text evidence="3">Belongs to the RNA methyltransferase TrmD family.</text>
</comment>
<comment type="subcellular location">
    <subcellularLocation>
        <location evidence="2">Cytoplasm</location>
    </subcellularLocation>
</comment>
<evidence type="ECO:0000256" key="2">
    <source>
        <dbReference type="ARBA" id="ARBA00004496"/>
    </source>
</evidence>
<keyword evidence="10 15" id="KW-0949">S-adenosyl-L-methionine</keyword>
<dbReference type="Proteomes" id="UP000177232">
    <property type="component" value="Unassembled WGS sequence"/>
</dbReference>
<dbReference type="PIRSF" id="PIRSF000386">
    <property type="entry name" value="tRNA_mtase"/>
    <property type="match status" value="1"/>
</dbReference>
<dbReference type="STRING" id="1798496.A3C94_01920"/>
<accession>A0A1F6DSC6</accession>
<dbReference type="Gene3D" id="1.10.1270.20">
    <property type="entry name" value="tRNA(m1g37)methyltransferase, domain 2"/>
    <property type="match status" value="1"/>
</dbReference>
<keyword evidence="7" id="KW-0963">Cytoplasm</keyword>
<evidence type="ECO:0000256" key="7">
    <source>
        <dbReference type="ARBA" id="ARBA00022490"/>
    </source>
</evidence>
<evidence type="ECO:0000256" key="14">
    <source>
        <dbReference type="ARBA" id="ARBA00047783"/>
    </source>
</evidence>
<evidence type="ECO:0000256" key="12">
    <source>
        <dbReference type="ARBA" id="ARBA00029736"/>
    </source>
</evidence>
<dbReference type="GO" id="GO:0005829">
    <property type="term" value="C:cytosol"/>
    <property type="evidence" value="ECO:0007669"/>
    <property type="project" value="TreeGrafter"/>
</dbReference>
<evidence type="ECO:0000256" key="15">
    <source>
        <dbReference type="PIRSR" id="PIRSR000386-1"/>
    </source>
</evidence>
<dbReference type="GO" id="GO:0052906">
    <property type="term" value="F:tRNA (guanine(37)-N1)-methyltransferase activity"/>
    <property type="evidence" value="ECO:0007669"/>
    <property type="project" value="UniProtKB-EC"/>
</dbReference>
<dbReference type="InterPro" id="IPR002649">
    <property type="entry name" value="tRNA_m1G_MeTrfase_TrmD"/>
</dbReference>
<dbReference type="EC" id="2.1.1.228" evidence="5"/>
<dbReference type="SUPFAM" id="SSF75217">
    <property type="entry name" value="alpha/beta knot"/>
    <property type="match status" value="1"/>
</dbReference>